<dbReference type="InterPro" id="IPR044840">
    <property type="entry name" value="Nup188"/>
</dbReference>
<dbReference type="PANTHER" id="PTHR31431">
    <property type="entry name" value="NUCLEOPORIN NUP188 HOMOLOG"/>
    <property type="match status" value="1"/>
</dbReference>
<evidence type="ECO:0000256" key="5">
    <source>
        <dbReference type="ARBA" id="ARBA00023010"/>
    </source>
</evidence>
<evidence type="ECO:0000256" key="8">
    <source>
        <dbReference type="ARBA" id="ARBA00038387"/>
    </source>
</evidence>
<dbReference type="EMBL" id="CR382138">
    <property type="protein sequence ID" value="CAG89197.2"/>
    <property type="molecule type" value="Genomic_DNA"/>
</dbReference>
<evidence type="ECO:0000256" key="6">
    <source>
        <dbReference type="ARBA" id="ARBA00023132"/>
    </source>
</evidence>
<dbReference type="Pfam" id="PF21093">
    <property type="entry name" value="Nup188_N-subdom_III"/>
    <property type="match status" value="1"/>
</dbReference>
<dbReference type="Pfam" id="PF10487">
    <property type="entry name" value="Nup188_N"/>
    <property type="match status" value="1"/>
</dbReference>
<dbReference type="KEGG" id="dha:DEHA2F11198g"/>
<dbReference type="GO" id="GO:0006606">
    <property type="term" value="P:protein import into nucleus"/>
    <property type="evidence" value="ECO:0007669"/>
    <property type="project" value="TreeGrafter"/>
</dbReference>
<evidence type="ECO:0000259" key="12">
    <source>
        <dbReference type="Pfam" id="PF21093"/>
    </source>
</evidence>
<evidence type="ECO:0000259" key="10">
    <source>
        <dbReference type="Pfam" id="PF10487"/>
    </source>
</evidence>
<dbReference type="eggNOG" id="ENOG502QQFV">
    <property type="taxonomic scope" value="Eukaryota"/>
</dbReference>
<dbReference type="STRING" id="284592.Q6BLR9"/>
<feature type="domain" description="Nucleoporin Nup188 N-terminal" evidence="10">
    <location>
        <begin position="46"/>
        <end position="505"/>
    </location>
</feature>
<evidence type="ECO:0000313" key="13">
    <source>
        <dbReference type="EMBL" id="CAG89197.2"/>
    </source>
</evidence>
<name>Q6BLR9_DEBHA</name>
<evidence type="ECO:0000256" key="9">
    <source>
        <dbReference type="ARBA" id="ARBA00040174"/>
    </source>
</evidence>
<dbReference type="Pfam" id="PF18378">
    <property type="entry name" value="Nup188_C"/>
    <property type="match status" value="1"/>
</dbReference>
<dbReference type="InterPro" id="IPR018864">
    <property type="entry name" value="Nucleoporin_Nup188_N"/>
</dbReference>
<protein>
    <recommendedName>
        <fullName evidence="9">Nucleoporin NUP188</fullName>
    </recommendedName>
</protein>
<dbReference type="PANTHER" id="PTHR31431:SF1">
    <property type="entry name" value="NUCLEOPORIN NUP188"/>
    <property type="match status" value="1"/>
</dbReference>
<proteinExistence type="inferred from homology"/>
<dbReference type="Proteomes" id="UP000000599">
    <property type="component" value="Chromosome F"/>
</dbReference>
<feature type="domain" description="Nucleoporin Nup188 N-terminal subdomain III" evidence="12">
    <location>
        <begin position="555"/>
        <end position="967"/>
    </location>
</feature>
<keyword evidence="7" id="KW-0539">Nucleus</keyword>
<dbReference type="InParanoid" id="Q6BLR9"/>
<dbReference type="VEuPathDB" id="FungiDB:DEHA2F11198g"/>
<evidence type="ECO:0000313" key="14">
    <source>
        <dbReference type="Proteomes" id="UP000000599"/>
    </source>
</evidence>
<evidence type="ECO:0000256" key="3">
    <source>
        <dbReference type="ARBA" id="ARBA00022816"/>
    </source>
</evidence>
<reference evidence="13 14" key="1">
    <citation type="journal article" date="2004" name="Nature">
        <title>Genome evolution in yeasts.</title>
        <authorList>
            <consortium name="Genolevures"/>
            <person name="Dujon B."/>
            <person name="Sherman D."/>
            <person name="Fischer G."/>
            <person name="Durrens P."/>
            <person name="Casaregola S."/>
            <person name="Lafontaine I."/>
            <person name="de Montigny J."/>
            <person name="Marck C."/>
            <person name="Neuveglise C."/>
            <person name="Talla E."/>
            <person name="Goffard N."/>
            <person name="Frangeul L."/>
            <person name="Aigle M."/>
            <person name="Anthouard V."/>
            <person name="Babour A."/>
            <person name="Barbe V."/>
            <person name="Barnay S."/>
            <person name="Blanchin S."/>
            <person name="Beckerich J.M."/>
            <person name="Beyne E."/>
            <person name="Bleykasten C."/>
            <person name="Boisrame A."/>
            <person name="Boyer J."/>
            <person name="Cattolico L."/>
            <person name="Confanioleri F."/>
            <person name="de Daruvar A."/>
            <person name="Despons L."/>
            <person name="Fabre E."/>
            <person name="Fairhead C."/>
            <person name="Ferry-Dumazet H."/>
            <person name="Groppi A."/>
            <person name="Hantraye F."/>
            <person name="Hennequin C."/>
            <person name="Jauniaux N."/>
            <person name="Joyet P."/>
            <person name="Kachouri R."/>
            <person name="Kerrest A."/>
            <person name="Koszul R."/>
            <person name="Lemaire M."/>
            <person name="Lesur I."/>
            <person name="Ma L."/>
            <person name="Muller H."/>
            <person name="Nicaud J.M."/>
            <person name="Nikolski M."/>
            <person name="Oztas S."/>
            <person name="Ozier-Kalogeropoulos O."/>
            <person name="Pellenz S."/>
            <person name="Potier S."/>
            <person name="Richard G.F."/>
            <person name="Straub M.L."/>
            <person name="Suleau A."/>
            <person name="Swennene D."/>
            <person name="Tekaia F."/>
            <person name="Wesolowski-Louvel M."/>
            <person name="Westhof E."/>
            <person name="Wirth B."/>
            <person name="Zeniou-Meyer M."/>
            <person name="Zivanovic I."/>
            <person name="Bolotin-Fukuhara M."/>
            <person name="Thierry A."/>
            <person name="Bouchier C."/>
            <person name="Caudron B."/>
            <person name="Scarpelli C."/>
            <person name="Gaillardin C."/>
            <person name="Weissenbach J."/>
            <person name="Wincker P."/>
            <person name="Souciet J.L."/>
        </authorList>
    </citation>
    <scope>NUCLEOTIDE SEQUENCE [LARGE SCALE GENOMIC DNA]</scope>
    <source>
        <strain evidence="14">ATCC 36239 / CBS 767 / BCRC 21394 / JCM 1990 / NBRC 0083 / IGC 2968</strain>
    </source>
</reference>
<keyword evidence="5" id="KW-0811">Translocation</keyword>
<gene>
    <name evidence="13" type="ordered locus">DEHA2F11198g</name>
</gene>
<dbReference type="Gene3D" id="1.25.10.70">
    <property type="match status" value="1"/>
</dbReference>
<comment type="subcellular location">
    <subcellularLocation>
        <location evidence="1">Nucleus</location>
        <location evidence="1">Nuclear pore complex</location>
    </subcellularLocation>
</comment>
<dbReference type="FunCoup" id="Q6BLR9">
    <property type="interactions" value="165"/>
</dbReference>
<dbReference type="HOGENOM" id="CLU_001029_1_0_1"/>
<dbReference type="GO" id="GO:0017056">
    <property type="term" value="F:structural constituent of nuclear pore"/>
    <property type="evidence" value="ECO:0007669"/>
    <property type="project" value="InterPro"/>
</dbReference>
<evidence type="ECO:0000256" key="1">
    <source>
        <dbReference type="ARBA" id="ARBA00004567"/>
    </source>
</evidence>
<keyword evidence="4" id="KW-0653">Protein transport</keyword>
<keyword evidence="6" id="KW-0906">Nuclear pore complex</keyword>
<keyword evidence="14" id="KW-1185">Reference proteome</keyword>
<dbReference type="GO" id="GO:0006405">
    <property type="term" value="P:RNA export from nucleus"/>
    <property type="evidence" value="ECO:0007669"/>
    <property type="project" value="TreeGrafter"/>
</dbReference>
<evidence type="ECO:0000256" key="4">
    <source>
        <dbReference type="ARBA" id="ARBA00022927"/>
    </source>
</evidence>
<sequence length="1641" mass="186211">MPVSTVELKAAKEVKPLKPIQPTQLWGFDNALSLLKSYQDPYILDALDEFLLLNSKLLLNPLPFKRVTKSPNKEAKELSLRNILYSDITPNNIKDAETISNVLNLDYNDVLRVISQTCKRIPERKVYNYEKLKSKLPDDREKYLEEERILLYSSRVLRERRIVLRLVIELLNNKSNSETSSTIQNLGKEIYLSKTYTNDLINSLEELIKSVANRSFITGVSDSLDEIINTESLLLIIDQMKILTELLVQNPNIQQDTVNHWFKFMKSNNFIQSLGPCVSHNESFMLMQALVTVISILFLDLENNYGSESDSDKFMNNAEVLKSINDSITNPSNLNSVVMYSWSIILLRKSLLLEEYKDLPSSVAFTKEFSIQQMDDSINNLNMRCVQLGVFEDLAKLNNLLKFDNIYPAILTSVILSAMPLISFTPEIASSIQSILKTAPNSVLEKFFDNEATANAIILSRTKFPVSLTPYLKLASINGNFAFNELEELKSYISVFKKQEFNNLYEIDDENTELVKLTQWIDVYPPYEVNKKLSLLLNVGTKAKILPSANEDEVLVTFLYKYNGWAFLGRVLQNVSKVFDSSDPEKVEFVINILNLLTKAVMDNSSDDAQTILKYMSAYTDDSDIVEVILRLFEQALHARKVDILESVINFLTTSMPFLSFRIWPYLSKSSLLSNGGKEGLASIIFGAIEMVNGEYSFTVSLIKLADSLVQNCLTLQDDYPEKSKSAILDRIINHMILIFESFIHCRFNETYQKMEIGVLILDILSNILATVHGIDNENKSSNRIARIFSESSSRIIDSFLIAGTEFSRSALPILSMIESLSANMSLYEVSDISGFWYDNWIRCSLAFSQLIISIRSVLNLPPSAFERSLFNKLTSLVNTYSQYETLRKDILDLITTLTNGKWLNEPTPSLLSHLGRDHAQVLLHSLASDLENSFDDYKMKISLYDFICAVMDGNQEGLSVLFISGRDVFGDFTKSSNINPDDQKPISLLSILKKNVRDIKYYPNSVSLHLADAISLAFNSWTTARENDNDVEFVDELILKIQSPINKSPGTTEEYIAACYELKLVSKIAEILSSFLFTTKNEVCKKNIVKLLTSDDFIATMEKSFRINNYQPTLHSNLQIDFENTFTGFELSQFTCSLLKRNRFGVSTVYSLVLMDRLFNNSPAWDQLREQVVASSINLQYLSAQASVAKSFGALLTAFCRRFPSALNSKFLNLVSHLLKINVSEGVPADFFADVFQGRIELAFFIEYTIYTTPDIKKDLNIVLEIIKGCSELLSASSMNFLKNLNEDSGNYRPLLRILYCSLNIVKDDSGMLIEYLSIFRDLFELIITKATKNLFIEIQNDVYLSRTEKNHVPNKMNGRLDDLMLILSILKVFVNMKSSPSLNYEMASLIDDNGTIKALLNLYSLSHLIEVNDEHIFAQLSLMFIQELMTIEVMAERLISSGMFLVIVQSKISSPIESGGVNTLISPHYHRIWTNGILPIFLTALSRLGPSIIPEVSLALQAFGKQIESCIESWSKDSSTIRITSSMISETSQILLLFKMLQSLNINDYLNQAAIARNIETASHTIDMQLLPGLETESKRDDFVECINNLLKHPKFLSSRILPCSPEEQRMVEGGDVTYRKFINNSIDEIRELKAFFNQ</sequence>
<dbReference type="GO" id="GO:0044611">
    <property type="term" value="C:nuclear pore inner ring"/>
    <property type="evidence" value="ECO:0007669"/>
    <property type="project" value="TreeGrafter"/>
</dbReference>
<dbReference type="RefSeq" id="XP_460852.2">
    <property type="nucleotide sequence ID" value="XM_460852.1"/>
</dbReference>
<keyword evidence="2" id="KW-0813">Transport</keyword>
<dbReference type="InterPro" id="IPR041634">
    <property type="entry name" value="Nup188_C"/>
</dbReference>
<dbReference type="OMA" id="HSWKFFA"/>
<dbReference type="GeneID" id="2903592"/>
<dbReference type="GO" id="GO:0051028">
    <property type="term" value="P:mRNA transport"/>
    <property type="evidence" value="ECO:0007669"/>
    <property type="project" value="UniProtKB-KW"/>
</dbReference>
<evidence type="ECO:0000256" key="2">
    <source>
        <dbReference type="ARBA" id="ARBA00022448"/>
    </source>
</evidence>
<dbReference type="OrthoDB" id="102511at2759"/>
<dbReference type="InterPro" id="IPR048883">
    <property type="entry name" value="Nup188_N-subdom_III"/>
</dbReference>
<accession>Q6BLR9</accession>
<feature type="domain" description="Nuclear pore protein Nup188 C-terminal" evidence="11">
    <location>
        <begin position="1273"/>
        <end position="1616"/>
    </location>
</feature>
<keyword evidence="3" id="KW-0509">mRNA transport</keyword>
<evidence type="ECO:0000259" key="11">
    <source>
        <dbReference type="Pfam" id="PF18378"/>
    </source>
</evidence>
<evidence type="ECO:0000256" key="7">
    <source>
        <dbReference type="ARBA" id="ARBA00023242"/>
    </source>
</evidence>
<comment type="similarity">
    <text evidence="8">Belongs to the Nup188 family.</text>
</comment>
<organism evidence="13 14">
    <name type="scientific">Debaryomyces hansenii (strain ATCC 36239 / CBS 767 / BCRC 21394 / JCM 1990 / NBRC 0083 / IGC 2968)</name>
    <name type="common">Yeast</name>
    <name type="synonym">Torulaspora hansenii</name>
    <dbReference type="NCBI Taxonomy" id="284592"/>
    <lineage>
        <taxon>Eukaryota</taxon>
        <taxon>Fungi</taxon>
        <taxon>Dikarya</taxon>
        <taxon>Ascomycota</taxon>
        <taxon>Saccharomycotina</taxon>
        <taxon>Pichiomycetes</taxon>
        <taxon>Debaryomycetaceae</taxon>
        <taxon>Debaryomyces</taxon>
    </lineage>
</organism>